<dbReference type="Proteomes" id="UP001215598">
    <property type="component" value="Unassembled WGS sequence"/>
</dbReference>
<keyword evidence="2" id="KW-1133">Transmembrane helix</keyword>
<feature type="compositionally biased region" description="Polar residues" evidence="1">
    <location>
        <begin position="507"/>
        <end position="517"/>
    </location>
</feature>
<accession>A0AAD7JZI0</accession>
<evidence type="ECO:0000313" key="3">
    <source>
        <dbReference type="EMBL" id="KAJ7775148.1"/>
    </source>
</evidence>
<keyword evidence="2" id="KW-0812">Transmembrane</keyword>
<keyword evidence="4" id="KW-1185">Reference proteome</keyword>
<organism evidence="3 4">
    <name type="scientific">Mycena metata</name>
    <dbReference type="NCBI Taxonomy" id="1033252"/>
    <lineage>
        <taxon>Eukaryota</taxon>
        <taxon>Fungi</taxon>
        <taxon>Dikarya</taxon>
        <taxon>Basidiomycota</taxon>
        <taxon>Agaricomycotina</taxon>
        <taxon>Agaricomycetes</taxon>
        <taxon>Agaricomycetidae</taxon>
        <taxon>Agaricales</taxon>
        <taxon>Marasmiineae</taxon>
        <taxon>Mycenaceae</taxon>
        <taxon>Mycena</taxon>
    </lineage>
</organism>
<feature type="compositionally biased region" description="Low complexity" evidence="1">
    <location>
        <begin position="458"/>
        <end position="489"/>
    </location>
</feature>
<evidence type="ECO:0000256" key="1">
    <source>
        <dbReference type="SAM" id="MobiDB-lite"/>
    </source>
</evidence>
<feature type="region of interest" description="Disordered" evidence="1">
    <location>
        <begin position="380"/>
        <end position="399"/>
    </location>
</feature>
<feature type="region of interest" description="Disordered" evidence="1">
    <location>
        <begin position="418"/>
        <end position="526"/>
    </location>
</feature>
<feature type="region of interest" description="Disordered" evidence="1">
    <location>
        <begin position="270"/>
        <end position="294"/>
    </location>
</feature>
<dbReference type="EMBL" id="JARKIB010000011">
    <property type="protein sequence ID" value="KAJ7775148.1"/>
    <property type="molecule type" value="Genomic_DNA"/>
</dbReference>
<keyword evidence="2" id="KW-0472">Membrane</keyword>
<sequence length="526" mass="54449">MSTNSVIVDDRDPGIQYVGTWNQAGSSEEFHSTTTWSSTKGTSASFTFAGTSVTIYGTVAAVNPPNATLGFAVDKTTTGSFAPANGMTSDIHNLVLWASPSLANGTHDLVITQTEAQTSGVIYLDYIMYETSSDTAGPYFVDDRDPRIVYTPSWTESGAEYDFQHTTHGSNSAGDSFSFTFQGTSISFYGDINNGTAEQVLNASMSVDKGPPVFYVPPIQPAAVTSNNLIFNSGGLSDGTHTLVVTAENAHPVWFDYLLVTPNSPGYSVSVSSTSTGSAPSGSSTASSLGSKSSAFKKKTPVGAIVGPVVGVLALVAIAALFFLCWRRRRQPRESQPGPALFSEVAPHLPIAAAHGGYSSVPNASDSAFVGGYSDVPNSSQPPFASASGSSRLASAGHSHNAGYSAALPAGAMYAAPTSVPSSGPIMHQLHPQPAQAAPLTPVRRHAQNPSLTLSDDSLAPGSSRPAGAGSGQGSSSSSSISALQPPVSQTRPASKLAREARETQRWNEVNGITSPTGEAPPQYAE</sequence>
<feature type="transmembrane region" description="Helical" evidence="2">
    <location>
        <begin position="302"/>
        <end position="326"/>
    </location>
</feature>
<evidence type="ECO:0008006" key="5">
    <source>
        <dbReference type="Google" id="ProtNLM"/>
    </source>
</evidence>
<reference evidence="3" key="1">
    <citation type="submission" date="2023-03" db="EMBL/GenBank/DDBJ databases">
        <title>Massive genome expansion in bonnet fungi (Mycena s.s.) driven by repeated elements and novel gene families across ecological guilds.</title>
        <authorList>
            <consortium name="Lawrence Berkeley National Laboratory"/>
            <person name="Harder C.B."/>
            <person name="Miyauchi S."/>
            <person name="Viragh M."/>
            <person name="Kuo A."/>
            <person name="Thoen E."/>
            <person name="Andreopoulos B."/>
            <person name="Lu D."/>
            <person name="Skrede I."/>
            <person name="Drula E."/>
            <person name="Henrissat B."/>
            <person name="Morin E."/>
            <person name="Kohler A."/>
            <person name="Barry K."/>
            <person name="LaButti K."/>
            <person name="Morin E."/>
            <person name="Salamov A."/>
            <person name="Lipzen A."/>
            <person name="Mereny Z."/>
            <person name="Hegedus B."/>
            <person name="Baldrian P."/>
            <person name="Stursova M."/>
            <person name="Weitz H."/>
            <person name="Taylor A."/>
            <person name="Grigoriev I.V."/>
            <person name="Nagy L.G."/>
            <person name="Martin F."/>
            <person name="Kauserud H."/>
        </authorList>
    </citation>
    <scope>NUCLEOTIDE SEQUENCE</scope>
    <source>
        <strain evidence="3">CBHHK182m</strain>
    </source>
</reference>
<protein>
    <recommendedName>
        <fullName evidence="5">Transmembrane protein</fullName>
    </recommendedName>
</protein>
<name>A0AAD7JZI0_9AGAR</name>
<dbReference type="Gene3D" id="2.60.120.260">
    <property type="entry name" value="Galactose-binding domain-like"/>
    <property type="match status" value="2"/>
</dbReference>
<dbReference type="CDD" id="cd12087">
    <property type="entry name" value="TM_EGFR-like"/>
    <property type="match status" value="1"/>
</dbReference>
<feature type="compositionally biased region" description="Basic and acidic residues" evidence="1">
    <location>
        <begin position="497"/>
        <end position="506"/>
    </location>
</feature>
<evidence type="ECO:0000313" key="4">
    <source>
        <dbReference type="Proteomes" id="UP001215598"/>
    </source>
</evidence>
<feature type="compositionally biased region" description="Low complexity" evidence="1">
    <location>
        <begin position="385"/>
        <end position="399"/>
    </location>
</feature>
<comment type="caution">
    <text evidence="3">The sequence shown here is derived from an EMBL/GenBank/DDBJ whole genome shotgun (WGS) entry which is preliminary data.</text>
</comment>
<dbReference type="AlphaFoldDB" id="A0AAD7JZI0"/>
<gene>
    <name evidence="3" type="ORF">B0H16DRAFT_1713576</name>
</gene>
<evidence type="ECO:0000256" key="2">
    <source>
        <dbReference type="SAM" id="Phobius"/>
    </source>
</evidence>
<proteinExistence type="predicted"/>